<dbReference type="RefSeq" id="WP_138783734.1">
    <property type="nucleotide sequence ID" value="NZ_JBHEEQ010000004.1"/>
</dbReference>
<organism evidence="1 2">
    <name type="scientific">Brucella haematophila</name>
    <dbReference type="NCBI Taxonomy" id="419474"/>
    <lineage>
        <taxon>Bacteria</taxon>
        <taxon>Pseudomonadati</taxon>
        <taxon>Pseudomonadota</taxon>
        <taxon>Alphaproteobacteria</taxon>
        <taxon>Hyphomicrobiales</taxon>
        <taxon>Brucellaceae</taxon>
        <taxon>Brucella/Ochrobactrum group</taxon>
        <taxon>Brucella</taxon>
    </lineage>
</organism>
<name>A0ABX1DRX0_9HYPH</name>
<gene>
    <name evidence="1" type="ORF">HED55_16725</name>
</gene>
<protein>
    <recommendedName>
        <fullName evidence="3">DUF4376 domain-containing protein</fullName>
    </recommendedName>
</protein>
<evidence type="ECO:0000313" key="2">
    <source>
        <dbReference type="Proteomes" id="UP000704467"/>
    </source>
</evidence>
<accession>A0ABX1DRX0</accession>
<evidence type="ECO:0008006" key="3">
    <source>
        <dbReference type="Google" id="ProtNLM"/>
    </source>
</evidence>
<keyword evidence="2" id="KW-1185">Reference proteome</keyword>
<evidence type="ECO:0000313" key="1">
    <source>
        <dbReference type="EMBL" id="NKC04297.1"/>
    </source>
</evidence>
<reference evidence="1 2" key="1">
    <citation type="submission" date="2020-03" db="EMBL/GenBank/DDBJ databases">
        <title>Whole genome sequencing of clinical and environmental type strains of Ochrobactrum.</title>
        <authorList>
            <person name="Dharne M."/>
        </authorList>
    </citation>
    <scope>NUCLEOTIDE SEQUENCE [LARGE SCALE GENOMIC DNA]</scope>
    <source>
        <strain evidence="1 2">CIP 109452</strain>
    </source>
</reference>
<comment type="caution">
    <text evidence="1">The sequence shown here is derived from an EMBL/GenBank/DDBJ whole genome shotgun (WGS) entry which is preliminary data.</text>
</comment>
<proteinExistence type="predicted"/>
<sequence>MKYSASTRGFYKDTALNAPADAVSVSDEDYAALFEGQSSGLEIVPDEKGYPVLADTPDLSLMELQANLKRDIDSKAEIERLKYITPGAGQAMTYQQKVAEARAFKAETDPNATEYPLMLSEVGITAPTINGVADVVLAAYAQWQQIGGAIEAIRLAAKRDIDTTTDKAAARAIVDATVWPSEQVQA</sequence>
<dbReference type="Proteomes" id="UP000704467">
    <property type="component" value="Unassembled WGS sequence"/>
</dbReference>
<dbReference type="EMBL" id="JAAVLN010000002">
    <property type="protein sequence ID" value="NKC04297.1"/>
    <property type="molecule type" value="Genomic_DNA"/>
</dbReference>